<keyword evidence="1" id="KW-0391">Immunity</keyword>
<dbReference type="SMART" id="SM00409">
    <property type="entry name" value="IG"/>
    <property type="match status" value="1"/>
</dbReference>
<dbReference type="FunFam" id="2.60.40.10:FF:000212">
    <property type="entry name" value="Immunoglobulin kappa chain variable 12-38"/>
    <property type="match status" value="1"/>
</dbReference>
<dbReference type="Pfam" id="PF07686">
    <property type="entry name" value="V-set"/>
    <property type="match status" value="1"/>
</dbReference>
<dbReference type="InterPro" id="IPR007110">
    <property type="entry name" value="Ig-like_dom"/>
</dbReference>
<keyword evidence="5" id="KW-0732">Signal</keyword>
<name>A6KMZ7_RAT</name>
<evidence type="ECO:0000256" key="5">
    <source>
        <dbReference type="SAM" id="SignalP"/>
    </source>
</evidence>
<dbReference type="Gene3D" id="2.60.40.10">
    <property type="entry name" value="Immunoglobulins"/>
    <property type="match status" value="1"/>
</dbReference>
<dbReference type="PROSITE" id="PS50835">
    <property type="entry name" value="IG_LIKE"/>
    <property type="match status" value="1"/>
</dbReference>
<evidence type="ECO:0000313" key="7">
    <source>
        <dbReference type="EMBL" id="EDL91778.1"/>
    </source>
</evidence>
<dbReference type="Proteomes" id="UP000234681">
    <property type="component" value="Chromosome 3"/>
</dbReference>
<keyword evidence="2" id="KW-1064">Adaptive immunity</keyword>
<dbReference type="InterPro" id="IPR050150">
    <property type="entry name" value="IgV_Light_Chain"/>
</dbReference>
<feature type="non-terminal residue" evidence="7">
    <location>
        <position position="115"/>
    </location>
</feature>
<dbReference type="SUPFAM" id="SSF48726">
    <property type="entry name" value="Immunoglobulin"/>
    <property type="match status" value="1"/>
</dbReference>
<dbReference type="SMART" id="SM00406">
    <property type="entry name" value="IGv"/>
    <property type="match status" value="1"/>
</dbReference>
<dbReference type="GO" id="GO:0002250">
    <property type="term" value="P:adaptive immune response"/>
    <property type="evidence" value="ECO:0007669"/>
    <property type="project" value="UniProtKB-KW"/>
</dbReference>
<dbReference type="InterPro" id="IPR013106">
    <property type="entry name" value="Ig_V-set"/>
</dbReference>
<evidence type="ECO:0000256" key="1">
    <source>
        <dbReference type="ARBA" id="ARBA00022859"/>
    </source>
</evidence>
<evidence type="ECO:0000259" key="6">
    <source>
        <dbReference type="PROSITE" id="PS50835"/>
    </source>
</evidence>
<feature type="chain" id="PRO_5039912222" evidence="5">
    <location>
        <begin position="21"/>
        <end position="115"/>
    </location>
</feature>
<keyword evidence="4" id="KW-1280">Immunoglobulin</keyword>
<dbReference type="GO" id="GO:0005886">
    <property type="term" value="C:plasma membrane"/>
    <property type="evidence" value="ECO:0007669"/>
    <property type="project" value="UniProtKB-ARBA"/>
</dbReference>
<dbReference type="InterPro" id="IPR003599">
    <property type="entry name" value="Ig_sub"/>
</dbReference>
<protein>
    <submittedName>
        <fullName evidence="7">RCG64258</fullName>
    </submittedName>
</protein>
<dbReference type="GO" id="GO:0019814">
    <property type="term" value="C:immunoglobulin complex"/>
    <property type="evidence" value="ECO:0007669"/>
    <property type="project" value="UniProtKB-KW"/>
</dbReference>
<reference evidence="8" key="1">
    <citation type="submission" date="2005-09" db="EMBL/GenBank/DDBJ databases">
        <authorList>
            <person name="Mural R.J."/>
            <person name="Li P.W."/>
            <person name="Adams M.D."/>
            <person name="Amanatides P.G."/>
            <person name="Baden-Tillson H."/>
            <person name="Barnstead M."/>
            <person name="Chin S.H."/>
            <person name="Dew I."/>
            <person name="Evans C.A."/>
            <person name="Ferriera S."/>
            <person name="Flanigan M."/>
            <person name="Fosler C."/>
            <person name="Glodek A."/>
            <person name="Gu Z."/>
            <person name="Holt R.A."/>
            <person name="Jennings D."/>
            <person name="Kraft C.L."/>
            <person name="Lu F."/>
            <person name="Nguyen T."/>
            <person name="Nusskern D.R."/>
            <person name="Pfannkoch C.M."/>
            <person name="Sitter C."/>
            <person name="Sutton G.G."/>
            <person name="Venter J.C."/>
            <person name="Wang Z."/>
            <person name="Woodage T."/>
            <person name="Zheng X.H."/>
            <person name="Zhong F."/>
        </authorList>
    </citation>
    <scope>NUCLEOTIDE SEQUENCE [LARGE SCALE GENOMIC DNA]</scope>
    <source>
        <strain>BN</strain>
        <strain evidence="8">Sprague-Dawley</strain>
    </source>
</reference>
<dbReference type="InterPro" id="IPR036179">
    <property type="entry name" value="Ig-like_dom_sf"/>
</dbReference>
<sequence length="115" mass="12840">MRVLTQLLGLLMLWLSGAQCDIHMTQNPVSLSAFIGDKVTITCRASQDISRYLGWYQQKQGQSPKFLMYYASNLLSGVPSRFSDSGSGTEYSLTITGIQPEDAATYFCQQCYSYP</sequence>
<evidence type="ECO:0000313" key="8">
    <source>
        <dbReference type="Proteomes" id="UP000234681"/>
    </source>
</evidence>
<evidence type="ECO:0000256" key="2">
    <source>
        <dbReference type="ARBA" id="ARBA00023130"/>
    </source>
</evidence>
<gene>
    <name evidence="7" type="ORF">rCG_64258</name>
</gene>
<organism evidence="7 8">
    <name type="scientific">Rattus norvegicus</name>
    <name type="common">Rat</name>
    <dbReference type="NCBI Taxonomy" id="10116"/>
    <lineage>
        <taxon>Eukaryota</taxon>
        <taxon>Metazoa</taxon>
        <taxon>Chordata</taxon>
        <taxon>Craniata</taxon>
        <taxon>Vertebrata</taxon>
        <taxon>Euteleostomi</taxon>
        <taxon>Mammalia</taxon>
        <taxon>Eutheria</taxon>
        <taxon>Euarchontoglires</taxon>
        <taxon>Glires</taxon>
        <taxon>Rodentia</taxon>
        <taxon>Myomorpha</taxon>
        <taxon>Muroidea</taxon>
        <taxon>Muridae</taxon>
        <taxon>Murinae</taxon>
        <taxon>Rattus</taxon>
    </lineage>
</organism>
<dbReference type="AlphaFoldDB" id="A6KMZ7"/>
<evidence type="ECO:0000256" key="4">
    <source>
        <dbReference type="ARBA" id="ARBA00043265"/>
    </source>
</evidence>
<dbReference type="GO" id="GO:0005576">
    <property type="term" value="C:extracellular region"/>
    <property type="evidence" value="ECO:0007669"/>
    <property type="project" value="UniProtKB-ARBA"/>
</dbReference>
<feature type="domain" description="Ig-like" evidence="6">
    <location>
        <begin position="36"/>
        <end position="115"/>
    </location>
</feature>
<dbReference type="InterPro" id="IPR013783">
    <property type="entry name" value="Ig-like_fold"/>
</dbReference>
<evidence type="ECO:0000256" key="3">
    <source>
        <dbReference type="ARBA" id="ARBA00023157"/>
    </source>
</evidence>
<accession>A6KMZ7</accession>
<proteinExistence type="predicted"/>
<dbReference type="EMBL" id="CH474070">
    <property type="protein sequence ID" value="EDL91778.1"/>
    <property type="molecule type" value="Genomic_DNA"/>
</dbReference>
<feature type="signal peptide" evidence="5">
    <location>
        <begin position="1"/>
        <end position="20"/>
    </location>
</feature>
<dbReference type="PANTHER" id="PTHR23267">
    <property type="entry name" value="IMMUNOGLOBULIN LIGHT CHAIN"/>
    <property type="match status" value="1"/>
</dbReference>
<keyword evidence="3" id="KW-1015">Disulfide bond</keyword>